<dbReference type="AlphaFoldDB" id="A0A0A9GXY2"/>
<sequence>MSIKKMDNNTKLSRQI</sequence>
<reference evidence="1" key="2">
    <citation type="journal article" date="2015" name="Data Brief">
        <title>Shoot transcriptome of the giant reed, Arundo donax.</title>
        <authorList>
            <person name="Barrero R.A."/>
            <person name="Guerrero F.D."/>
            <person name="Moolhuijzen P."/>
            <person name="Goolsby J.A."/>
            <person name="Tidwell J."/>
            <person name="Bellgard S.E."/>
            <person name="Bellgard M.I."/>
        </authorList>
    </citation>
    <scope>NUCLEOTIDE SEQUENCE</scope>
    <source>
        <tissue evidence="1">Shoot tissue taken approximately 20 cm above the soil surface</tissue>
    </source>
</reference>
<reference evidence="1" key="1">
    <citation type="submission" date="2014-09" db="EMBL/GenBank/DDBJ databases">
        <authorList>
            <person name="Magalhaes I.L.F."/>
            <person name="Oliveira U."/>
            <person name="Santos F.R."/>
            <person name="Vidigal T.H.D.A."/>
            <person name="Brescovit A.D."/>
            <person name="Santos A.J."/>
        </authorList>
    </citation>
    <scope>NUCLEOTIDE SEQUENCE</scope>
    <source>
        <tissue evidence="1">Shoot tissue taken approximately 20 cm above the soil surface</tissue>
    </source>
</reference>
<accession>A0A0A9GXY2</accession>
<evidence type="ECO:0000313" key="1">
    <source>
        <dbReference type="EMBL" id="JAE29382.1"/>
    </source>
</evidence>
<name>A0A0A9GXY2_ARUDO</name>
<proteinExistence type="predicted"/>
<organism evidence="1">
    <name type="scientific">Arundo donax</name>
    <name type="common">Giant reed</name>
    <name type="synonym">Donax arundinaceus</name>
    <dbReference type="NCBI Taxonomy" id="35708"/>
    <lineage>
        <taxon>Eukaryota</taxon>
        <taxon>Viridiplantae</taxon>
        <taxon>Streptophyta</taxon>
        <taxon>Embryophyta</taxon>
        <taxon>Tracheophyta</taxon>
        <taxon>Spermatophyta</taxon>
        <taxon>Magnoliopsida</taxon>
        <taxon>Liliopsida</taxon>
        <taxon>Poales</taxon>
        <taxon>Poaceae</taxon>
        <taxon>PACMAD clade</taxon>
        <taxon>Arundinoideae</taxon>
        <taxon>Arundineae</taxon>
        <taxon>Arundo</taxon>
    </lineage>
</organism>
<protein>
    <submittedName>
        <fullName evidence="1">Uncharacterized protein</fullName>
    </submittedName>
</protein>
<dbReference type="EMBL" id="GBRH01168514">
    <property type="protein sequence ID" value="JAE29382.1"/>
    <property type="molecule type" value="Transcribed_RNA"/>
</dbReference>